<gene>
    <name evidence="3" type="primary">gstA</name>
    <name evidence="3" type="ORF">GFB49_19575</name>
</gene>
<dbReference type="PROSITE" id="PS50405">
    <property type="entry name" value="GST_CTER"/>
    <property type="match status" value="1"/>
</dbReference>
<dbReference type="SFLD" id="SFLDG01150">
    <property type="entry name" value="Main.1:_Beta-like"/>
    <property type="match status" value="1"/>
</dbReference>
<dbReference type="EC" id="2.5.1.18" evidence="3"/>
<dbReference type="InterPro" id="IPR040079">
    <property type="entry name" value="Glutathione_S-Trfase"/>
</dbReference>
<keyword evidence="4" id="KW-1185">Reference proteome</keyword>
<dbReference type="PANTHER" id="PTHR44051">
    <property type="entry name" value="GLUTATHIONE S-TRANSFERASE-RELATED"/>
    <property type="match status" value="1"/>
</dbReference>
<dbReference type="Pfam" id="PF00043">
    <property type="entry name" value="GST_C"/>
    <property type="match status" value="1"/>
</dbReference>
<proteinExistence type="predicted"/>
<name>A0A843YLI0_9RHOB</name>
<dbReference type="RefSeq" id="WP_153217819.1">
    <property type="nucleotide sequence ID" value="NZ_WIBF01000020.1"/>
</dbReference>
<feature type="domain" description="GST N-terminal" evidence="1">
    <location>
        <begin position="1"/>
        <end position="81"/>
    </location>
</feature>
<keyword evidence="3" id="KW-0808">Transferase</keyword>
<dbReference type="InterPro" id="IPR010987">
    <property type="entry name" value="Glutathione-S-Trfase_C-like"/>
</dbReference>
<dbReference type="NCBIfam" id="NF007831">
    <property type="entry name" value="PRK10542.1"/>
    <property type="match status" value="1"/>
</dbReference>
<evidence type="ECO:0000259" key="2">
    <source>
        <dbReference type="PROSITE" id="PS50405"/>
    </source>
</evidence>
<dbReference type="PANTHER" id="PTHR44051:SF8">
    <property type="entry name" value="GLUTATHIONE S-TRANSFERASE GSTA"/>
    <property type="match status" value="1"/>
</dbReference>
<dbReference type="PROSITE" id="PS50404">
    <property type="entry name" value="GST_NTER"/>
    <property type="match status" value="1"/>
</dbReference>
<evidence type="ECO:0000313" key="3">
    <source>
        <dbReference type="EMBL" id="MQQ10658.1"/>
    </source>
</evidence>
<dbReference type="SFLD" id="SFLDS00019">
    <property type="entry name" value="Glutathione_Transferase_(cytos"/>
    <property type="match status" value="1"/>
</dbReference>
<dbReference type="Proteomes" id="UP000444174">
    <property type="component" value="Unassembled WGS sequence"/>
</dbReference>
<dbReference type="CDD" id="cd03188">
    <property type="entry name" value="GST_C_Beta"/>
    <property type="match status" value="1"/>
</dbReference>
<reference evidence="3 4" key="1">
    <citation type="submission" date="2019-10" db="EMBL/GenBank/DDBJ databases">
        <title>Epibacterium sp. nov., isolated from seawater.</title>
        <authorList>
            <person name="Zhang X."/>
            <person name="Li N."/>
        </authorList>
    </citation>
    <scope>NUCLEOTIDE SEQUENCE [LARGE SCALE GENOMIC DNA]</scope>
    <source>
        <strain evidence="3 4">SM1979</strain>
    </source>
</reference>
<organism evidence="3 4">
    <name type="scientific">Tritonibacter litoralis</name>
    <dbReference type="NCBI Taxonomy" id="2662264"/>
    <lineage>
        <taxon>Bacteria</taxon>
        <taxon>Pseudomonadati</taxon>
        <taxon>Pseudomonadota</taxon>
        <taxon>Alphaproteobacteria</taxon>
        <taxon>Rhodobacterales</taxon>
        <taxon>Paracoccaceae</taxon>
        <taxon>Tritonibacter</taxon>
    </lineage>
</organism>
<dbReference type="Gene3D" id="3.40.30.10">
    <property type="entry name" value="Glutaredoxin"/>
    <property type="match status" value="1"/>
</dbReference>
<sequence length="203" mass="22052">MKLYYKAGACPLASHIALYEAEVEFDIEAVDTDLGQTETGDDYLKINPRGYVPALRLDDGAILTEGAAVLQYIADAYPQAGLAPASGSFERSRLHEALNWVATELHKAFNPLFRASATEAEKEAARLAVAGRFDQAEEMLSDGRVWLVADHFSVADAYFFAVANWANFTGIALSNWPNVSALVDRVASRPSAQKALKAEGLLQ</sequence>
<feature type="domain" description="GST C-terminal" evidence="2">
    <location>
        <begin position="87"/>
        <end position="203"/>
    </location>
</feature>
<dbReference type="InterPro" id="IPR004045">
    <property type="entry name" value="Glutathione_S-Trfase_N"/>
</dbReference>
<dbReference type="SFLD" id="SFLDG00358">
    <property type="entry name" value="Main_(cytGST)"/>
    <property type="match status" value="1"/>
</dbReference>
<dbReference type="GO" id="GO:0004364">
    <property type="term" value="F:glutathione transferase activity"/>
    <property type="evidence" value="ECO:0007669"/>
    <property type="project" value="UniProtKB-EC"/>
</dbReference>
<dbReference type="SUPFAM" id="SSF52833">
    <property type="entry name" value="Thioredoxin-like"/>
    <property type="match status" value="1"/>
</dbReference>
<dbReference type="InterPro" id="IPR036282">
    <property type="entry name" value="Glutathione-S-Trfase_C_sf"/>
</dbReference>
<accession>A0A843YLI0</accession>
<dbReference type="Gene3D" id="1.20.1050.10">
    <property type="match status" value="1"/>
</dbReference>
<dbReference type="AlphaFoldDB" id="A0A843YLI0"/>
<dbReference type="CDD" id="cd03057">
    <property type="entry name" value="GST_N_Beta"/>
    <property type="match status" value="1"/>
</dbReference>
<dbReference type="SUPFAM" id="SSF47616">
    <property type="entry name" value="GST C-terminal domain-like"/>
    <property type="match status" value="1"/>
</dbReference>
<evidence type="ECO:0000259" key="1">
    <source>
        <dbReference type="PROSITE" id="PS50404"/>
    </source>
</evidence>
<comment type="caution">
    <text evidence="3">The sequence shown here is derived from an EMBL/GenBank/DDBJ whole genome shotgun (WGS) entry which is preliminary data.</text>
</comment>
<dbReference type="Pfam" id="PF13409">
    <property type="entry name" value="GST_N_2"/>
    <property type="match status" value="1"/>
</dbReference>
<dbReference type="InterPro" id="IPR036249">
    <property type="entry name" value="Thioredoxin-like_sf"/>
</dbReference>
<dbReference type="EMBL" id="WIBF01000020">
    <property type="protein sequence ID" value="MQQ10658.1"/>
    <property type="molecule type" value="Genomic_DNA"/>
</dbReference>
<evidence type="ECO:0000313" key="4">
    <source>
        <dbReference type="Proteomes" id="UP000444174"/>
    </source>
</evidence>
<dbReference type="InterPro" id="IPR004046">
    <property type="entry name" value="GST_C"/>
</dbReference>
<protein>
    <submittedName>
        <fullName evidence="3">Glutathione transferase GstA</fullName>
        <ecNumber evidence="3">2.5.1.18</ecNumber>
    </submittedName>
</protein>